<dbReference type="InterPro" id="IPR029787">
    <property type="entry name" value="Nucleotide_cyclase"/>
</dbReference>
<evidence type="ECO:0000313" key="4">
    <source>
        <dbReference type="EMBL" id="SDA54137.1"/>
    </source>
</evidence>
<keyword evidence="1" id="KW-0812">Transmembrane</keyword>
<protein>
    <submittedName>
        <fullName evidence="4">Diguanylate cyclase (GGDEF) domain-containing protein</fullName>
    </submittedName>
</protein>
<evidence type="ECO:0000256" key="1">
    <source>
        <dbReference type="SAM" id="Phobius"/>
    </source>
</evidence>
<dbReference type="InterPro" id="IPR000160">
    <property type="entry name" value="GGDEF_dom"/>
</dbReference>
<evidence type="ECO:0000259" key="2">
    <source>
        <dbReference type="PROSITE" id="PS50883"/>
    </source>
</evidence>
<dbReference type="PANTHER" id="PTHR44757">
    <property type="entry name" value="DIGUANYLATE CYCLASE DGCP"/>
    <property type="match status" value="1"/>
</dbReference>
<feature type="domain" description="EAL" evidence="2">
    <location>
        <begin position="482"/>
        <end position="732"/>
    </location>
</feature>
<dbReference type="InterPro" id="IPR043128">
    <property type="entry name" value="Rev_trsase/Diguanyl_cyclase"/>
</dbReference>
<dbReference type="InterPro" id="IPR007892">
    <property type="entry name" value="CHASE4"/>
</dbReference>
<dbReference type="PROSITE" id="PS50883">
    <property type="entry name" value="EAL"/>
    <property type="match status" value="1"/>
</dbReference>
<dbReference type="PROSITE" id="PS50887">
    <property type="entry name" value="GGDEF"/>
    <property type="match status" value="1"/>
</dbReference>
<proteinExistence type="predicted"/>
<keyword evidence="1" id="KW-1133">Transmembrane helix</keyword>
<sequence length="739" mass="81941">MKLPRHSNEPTLRLFLLRMAMPIIGLTLLIAIATTGLLLWSTIQTDSVAVSRQQSLVALIVSKLESGVAHDQESVTVWDDAVTALRKRDDKWIDTNLGSWMHTYFGQDEIYILDPTDAPVYASIDGSKADPGSYTSIKGTTGRLVEDLRARLKRGDTEGVSEQVLTIGVADLAIVSGHPAIVSIKPVVTDSGNIAQVQGEEFLHVAIRFLDGNLVTSFRKDYFLDGARFSWVNLQSSAETSYPLHSRSGSTIGFFVWQPDRPGAFVLFQLAPILITLFGLVLGGVILGLIAFRRRSLKLRESEDRIFHLAHNDLLTALPNRGQFNERLADALMRLPSTGEQFAILYLDLDRFKQVNDSFGHPAGDELLREFADRLRRLTTEADTVARLGGDEFIIIRRSVGGEDDVKALCDRLIESARRPFEVSGMQVFIGLSVGCAFAPKDGLDQVELVRKADTALYHAKAAGRSSYAFFVPEMDQTLAMRKGLEQELRKALEVPGAIQVHYQPLYTADTKEIIGVEALARWSHADRGWVPPDLFIPLAEETGLIDQLGELVLRQACRDAAHWKIDTLAVNVSALQLNNPAFAMKVTAILLEAQMDPRRLELEVTESALLERRTECKHNIEALRHIGVRFALDDFGTGFSSLGRLQTLEVDRIKIDRSFVHGFGRSNGDEAIVQAIIDLARATGLSTTAEGVETESQCDYLRELGCDQLQGFLLSRPVPKMRLQELLDEEVLSRRASA</sequence>
<gene>
    <name evidence="4" type="ORF">SAMN02927914_01245</name>
</gene>
<reference evidence="4 5" key="1">
    <citation type="submission" date="2016-10" db="EMBL/GenBank/DDBJ databases">
        <authorList>
            <person name="de Groot N.N."/>
        </authorList>
    </citation>
    <scope>NUCLEOTIDE SEQUENCE [LARGE SCALE GENOMIC DNA]</scope>
    <source>
        <strain evidence="4 5">CGMCC 1.12097</strain>
    </source>
</reference>
<keyword evidence="1" id="KW-0472">Membrane</keyword>
<organism evidence="4 5">
    <name type="scientific">Mesorhizobium qingshengii</name>
    <dbReference type="NCBI Taxonomy" id="1165689"/>
    <lineage>
        <taxon>Bacteria</taxon>
        <taxon>Pseudomonadati</taxon>
        <taxon>Pseudomonadota</taxon>
        <taxon>Alphaproteobacteria</taxon>
        <taxon>Hyphomicrobiales</taxon>
        <taxon>Phyllobacteriaceae</taxon>
        <taxon>Mesorhizobium</taxon>
    </lineage>
</organism>
<dbReference type="EMBL" id="FMXM01000003">
    <property type="protein sequence ID" value="SDA54137.1"/>
    <property type="molecule type" value="Genomic_DNA"/>
</dbReference>
<feature type="domain" description="GGDEF" evidence="3">
    <location>
        <begin position="340"/>
        <end position="473"/>
    </location>
</feature>
<dbReference type="AlphaFoldDB" id="A0A1G5W9B5"/>
<dbReference type="Pfam" id="PF00990">
    <property type="entry name" value="GGDEF"/>
    <property type="match status" value="1"/>
</dbReference>
<dbReference type="CDD" id="cd01949">
    <property type="entry name" value="GGDEF"/>
    <property type="match status" value="1"/>
</dbReference>
<dbReference type="RefSeq" id="WP_091576107.1">
    <property type="nucleotide sequence ID" value="NZ_FMXM01000003.1"/>
</dbReference>
<dbReference type="Gene3D" id="3.30.70.270">
    <property type="match status" value="1"/>
</dbReference>
<feature type="transmembrane region" description="Helical" evidence="1">
    <location>
        <begin position="270"/>
        <end position="292"/>
    </location>
</feature>
<dbReference type="InterPro" id="IPR035919">
    <property type="entry name" value="EAL_sf"/>
</dbReference>
<dbReference type="NCBIfam" id="TIGR00254">
    <property type="entry name" value="GGDEF"/>
    <property type="match status" value="1"/>
</dbReference>
<dbReference type="STRING" id="1165689.SAMN02927914_01245"/>
<evidence type="ECO:0000259" key="3">
    <source>
        <dbReference type="PROSITE" id="PS50887"/>
    </source>
</evidence>
<feature type="transmembrane region" description="Helical" evidence="1">
    <location>
        <begin position="21"/>
        <end position="43"/>
    </location>
</feature>
<dbReference type="Gene3D" id="3.20.20.450">
    <property type="entry name" value="EAL domain"/>
    <property type="match status" value="1"/>
</dbReference>
<dbReference type="SMART" id="SM00052">
    <property type="entry name" value="EAL"/>
    <property type="match status" value="1"/>
</dbReference>
<dbReference type="CDD" id="cd01948">
    <property type="entry name" value="EAL"/>
    <property type="match status" value="1"/>
</dbReference>
<dbReference type="SMART" id="SM00267">
    <property type="entry name" value="GGDEF"/>
    <property type="match status" value="1"/>
</dbReference>
<dbReference type="SUPFAM" id="SSF141868">
    <property type="entry name" value="EAL domain-like"/>
    <property type="match status" value="1"/>
</dbReference>
<dbReference type="OrthoDB" id="9814202at2"/>
<dbReference type="Pfam" id="PF05228">
    <property type="entry name" value="CHASE4"/>
    <property type="match status" value="1"/>
</dbReference>
<accession>A0A1G5W9B5</accession>
<dbReference type="InterPro" id="IPR052155">
    <property type="entry name" value="Biofilm_reg_signaling"/>
</dbReference>
<dbReference type="Proteomes" id="UP000198588">
    <property type="component" value="Unassembled WGS sequence"/>
</dbReference>
<dbReference type="SUPFAM" id="SSF55073">
    <property type="entry name" value="Nucleotide cyclase"/>
    <property type="match status" value="1"/>
</dbReference>
<evidence type="ECO:0000313" key="5">
    <source>
        <dbReference type="Proteomes" id="UP000198588"/>
    </source>
</evidence>
<name>A0A1G5W9B5_9HYPH</name>
<dbReference type="PANTHER" id="PTHR44757:SF2">
    <property type="entry name" value="BIOFILM ARCHITECTURE MAINTENANCE PROTEIN MBAA"/>
    <property type="match status" value="1"/>
</dbReference>
<dbReference type="InterPro" id="IPR001633">
    <property type="entry name" value="EAL_dom"/>
</dbReference>
<dbReference type="Pfam" id="PF00563">
    <property type="entry name" value="EAL"/>
    <property type="match status" value="1"/>
</dbReference>